<dbReference type="RefSeq" id="XP_007321163.1">
    <property type="nucleotide sequence ID" value="XM_007321101.1"/>
</dbReference>
<organism>
    <name type="scientific">Serpula lacrymans var. lacrymans (strain S7.9)</name>
    <name type="common">Dry rot fungus</name>
    <dbReference type="NCBI Taxonomy" id="578457"/>
    <lineage>
        <taxon>Eukaryota</taxon>
        <taxon>Fungi</taxon>
        <taxon>Dikarya</taxon>
        <taxon>Basidiomycota</taxon>
        <taxon>Agaricomycotina</taxon>
        <taxon>Agaricomycetes</taxon>
        <taxon>Agaricomycetidae</taxon>
        <taxon>Boletales</taxon>
        <taxon>Coniophorineae</taxon>
        <taxon>Serpulaceae</taxon>
        <taxon>Serpula</taxon>
    </lineage>
</organism>
<gene>
    <name evidence="2" type="ORF">SERLADRAFT_473724</name>
</gene>
<reference evidence="2" key="1">
    <citation type="submission" date="2011-04" db="EMBL/GenBank/DDBJ databases">
        <title>Evolution of plant cell wall degrading machinery underlies the functional diversity of forest fungi.</title>
        <authorList>
            <consortium name="US DOE Joint Genome Institute (JGI-PGF)"/>
            <person name="Eastwood D.C."/>
            <person name="Floudas D."/>
            <person name="Binder M."/>
            <person name="Majcherczyk A."/>
            <person name="Schneider P."/>
            <person name="Aerts A."/>
            <person name="Asiegbu F.O."/>
            <person name="Baker S.E."/>
            <person name="Barry K."/>
            <person name="Bendiksby M."/>
            <person name="Blumentritt M."/>
            <person name="Coutinho P.M."/>
            <person name="Cullen D."/>
            <person name="Cullen D."/>
            <person name="Gathman A."/>
            <person name="Goodell B."/>
            <person name="Henrissat B."/>
            <person name="Ihrmark K."/>
            <person name="Kauserud H."/>
            <person name="Kohler A."/>
            <person name="LaButti K."/>
            <person name="Lapidus A."/>
            <person name="Lavin J.L."/>
            <person name="Lee Y.-H."/>
            <person name="Lindquist E."/>
            <person name="Lilly W."/>
            <person name="Lucas S."/>
            <person name="Morin E."/>
            <person name="Murat C."/>
            <person name="Oguiza J.A."/>
            <person name="Park J."/>
            <person name="Pisabarro A.G."/>
            <person name="Riley R."/>
            <person name="Rosling A."/>
            <person name="Salamov A."/>
            <person name="Schmidt O."/>
            <person name="Schmutz J."/>
            <person name="Skrede I."/>
            <person name="Stenlid J."/>
            <person name="Wiebenga A."/>
            <person name="Xie X."/>
            <person name="Kues U."/>
            <person name="Hibbett D.S."/>
            <person name="Hoffmeister D."/>
            <person name="Hogberg N."/>
            <person name="Martin F."/>
            <person name="Grigoriev I.V."/>
            <person name="Watkinson S.C."/>
        </authorList>
    </citation>
    <scope>NUCLEOTIDE SEQUENCE</scope>
    <source>
        <strain evidence="2">S7.9</strain>
    </source>
</reference>
<feature type="compositionally biased region" description="Polar residues" evidence="1">
    <location>
        <begin position="106"/>
        <end position="130"/>
    </location>
</feature>
<dbReference type="HOGENOM" id="CLU_089004_0_0_1"/>
<protein>
    <submittedName>
        <fullName evidence="2">Uncharacterized protein</fullName>
    </submittedName>
</protein>
<feature type="region of interest" description="Disordered" evidence="1">
    <location>
        <begin position="97"/>
        <end position="133"/>
    </location>
</feature>
<dbReference type="Proteomes" id="UP000008064">
    <property type="component" value="Unassembled WGS sequence"/>
</dbReference>
<feature type="region of interest" description="Disordered" evidence="1">
    <location>
        <begin position="174"/>
        <end position="196"/>
    </location>
</feature>
<dbReference type="OrthoDB" id="3062963at2759"/>
<sequence>MSTYSDFFSSGLLAPYQGIAGSPAPPSSPVPLPSSPVDPIDRSMNLTPTPSSSVFPSSYDSNATSMSNGIFTINTNSAVGTERPRLRKRRSSLTVGAGPMAHIKSPSRSATSAFQRTGILSPSRSRSGSLNEGGDGMGYSIGVANEGSSLVGRLRSGSLSFGGALRSRRVLRKATPAAPPPTAPLPELPAVSTSGNMQPIRRPLAHRFYSVDNYTPSTLPSPSLLSPDFASKLAMAMNTPPSLSPMDRPVDSAYFTRVNESDEVMKEN</sequence>
<evidence type="ECO:0000313" key="2">
    <source>
        <dbReference type="EMBL" id="EGO22625.1"/>
    </source>
</evidence>
<proteinExistence type="predicted"/>
<dbReference type="KEGG" id="sla:SERLADRAFT_473724"/>
<name>F8P394_SERL9</name>
<feature type="region of interest" description="Disordered" evidence="1">
    <location>
        <begin position="18"/>
        <end position="56"/>
    </location>
</feature>
<feature type="compositionally biased region" description="Pro residues" evidence="1">
    <location>
        <begin position="177"/>
        <end position="187"/>
    </location>
</feature>
<evidence type="ECO:0000256" key="1">
    <source>
        <dbReference type="SAM" id="MobiDB-lite"/>
    </source>
</evidence>
<dbReference type="EMBL" id="GL945437">
    <property type="protein sequence ID" value="EGO22625.1"/>
    <property type="molecule type" value="Genomic_DNA"/>
</dbReference>
<feature type="compositionally biased region" description="Pro residues" evidence="1">
    <location>
        <begin position="23"/>
        <end position="36"/>
    </location>
</feature>
<dbReference type="AlphaFoldDB" id="F8P394"/>
<accession>F8P394</accession>
<dbReference type="GeneID" id="18820355"/>